<feature type="region of interest" description="Disordered" evidence="1">
    <location>
        <begin position="212"/>
        <end position="257"/>
    </location>
</feature>
<feature type="compositionally biased region" description="Polar residues" evidence="1">
    <location>
        <begin position="212"/>
        <end position="227"/>
    </location>
</feature>
<gene>
    <name evidence="3" type="ORF">B1340F09.18</name>
    <name evidence="2" type="ORF">OSJNBa0027H09.9</name>
</gene>
<reference evidence="4" key="3">
    <citation type="journal article" date="2005" name="Nature">
        <title>The map-based sequence of the rice genome.</title>
        <authorList>
            <consortium name="International rice genome sequencing project (IRGSP)"/>
            <person name="Matsumoto T."/>
            <person name="Wu J."/>
            <person name="Kanamori H."/>
            <person name="Katayose Y."/>
            <person name="Fujisawa M."/>
            <person name="Namiki N."/>
            <person name="Mizuno H."/>
            <person name="Yamamoto K."/>
            <person name="Antonio B.A."/>
            <person name="Baba T."/>
            <person name="Sakata K."/>
            <person name="Nagamura Y."/>
            <person name="Aoki H."/>
            <person name="Arikawa K."/>
            <person name="Arita K."/>
            <person name="Bito T."/>
            <person name="Chiden Y."/>
            <person name="Fujitsuka N."/>
            <person name="Fukunaka R."/>
            <person name="Hamada M."/>
            <person name="Harada C."/>
            <person name="Hayashi A."/>
            <person name="Hijishita S."/>
            <person name="Honda M."/>
            <person name="Hosokawa S."/>
            <person name="Ichikawa Y."/>
            <person name="Idonuma A."/>
            <person name="Iijima M."/>
            <person name="Ikeda M."/>
            <person name="Ikeno M."/>
            <person name="Ito K."/>
            <person name="Ito S."/>
            <person name="Ito T."/>
            <person name="Ito Y."/>
            <person name="Ito Y."/>
            <person name="Iwabuchi A."/>
            <person name="Kamiya K."/>
            <person name="Karasawa W."/>
            <person name="Kurita K."/>
            <person name="Katagiri S."/>
            <person name="Kikuta A."/>
            <person name="Kobayashi H."/>
            <person name="Kobayashi N."/>
            <person name="Machita K."/>
            <person name="Maehara T."/>
            <person name="Masukawa M."/>
            <person name="Mizubayashi T."/>
            <person name="Mukai Y."/>
            <person name="Nagasaki H."/>
            <person name="Nagata Y."/>
            <person name="Naito S."/>
            <person name="Nakashima M."/>
            <person name="Nakama Y."/>
            <person name="Nakamichi Y."/>
            <person name="Nakamura M."/>
            <person name="Meguro A."/>
            <person name="Negishi M."/>
            <person name="Ohta I."/>
            <person name="Ohta T."/>
            <person name="Okamoto M."/>
            <person name="Ono N."/>
            <person name="Saji S."/>
            <person name="Sakaguchi M."/>
            <person name="Sakai K."/>
            <person name="Shibata M."/>
            <person name="Shimokawa T."/>
            <person name="Song J."/>
            <person name="Takazaki Y."/>
            <person name="Terasawa K."/>
            <person name="Tsugane M."/>
            <person name="Tsuji K."/>
            <person name="Ueda S."/>
            <person name="Waki K."/>
            <person name="Yamagata H."/>
            <person name="Yamamoto M."/>
            <person name="Yamamoto S."/>
            <person name="Yamane H."/>
            <person name="Yoshiki S."/>
            <person name="Yoshihara R."/>
            <person name="Yukawa K."/>
            <person name="Zhong H."/>
            <person name="Yano M."/>
            <person name="Yuan Q."/>
            <person name="Ouyang S."/>
            <person name="Liu J."/>
            <person name="Jones K.M."/>
            <person name="Gansberger K."/>
            <person name="Moffat K."/>
            <person name="Hill J."/>
            <person name="Bera J."/>
            <person name="Fadrosh D."/>
            <person name="Jin S."/>
            <person name="Johri S."/>
            <person name="Kim M."/>
            <person name="Overton L."/>
            <person name="Reardon M."/>
            <person name="Tsitrin T."/>
            <person name="Vuong H."/>
            <person name="Weaver B."/>
            <person name="Ciecko A."/>
            <person name="Tallon L."/>
            <person name="Jackson J."/>
            <person name="Pai G."/>
            <person name="Aken S.V."/>
            <person name="Utterback T."/>
            <person name="Reidmuller S."/>
            <person name="Feldblyum T."/>
            <person name="Hsiao J."/>
            <person name="Zismann V."/>
            <person name="Iobst S."/>
            <person name="de Vazeille A.R."/>
            <person name="Buell C.R."/>
            <person name="Ying K."/>
            <person name="Li Y."/>
            <person name="Lu T."/>
            <person name="Huang Y."/>
            <person name="Zhao Q."/>
            <person name="Feng Q."/>
            <person name="Zhang L."/>
            <person name="Zhu J."/>
            <person name="Weng Q."/>
            <person name="Mu J."/>
            <person name="Lu Y."/>
            <person name="Fan D."/>
            <person name="Liu Y."/>
            <person name="Guan J."/>
            <person name="Zhang Y."/>
            <person name="Yu S."/>
            <person name="Liu X."/>
            <person name="Zhang Y."/>
            <person name="Hong G."/>
            <person name="Han B."/>
            <person name="Choisne N."/>
            <person name="Demange N."/>
            <person name="Orjeda G."/>
            <person name="Samain S."/>
            <person name="Cattolico L."/>
            <person name="Pelletier E."/>
            <person name="Couloux A."/>
            <person name="Segurens B."/>
            <person name="Wincker P."/>
            <person name="D'Hont A."/>
            <person name="Scarpelli C."/>
            <person name="Weissenbach J."/>
            <person name="Salanoubat M."/>
            <person name="Quetier F."/>
            <person name="Yu Y."/>
            <person name="Kim H.R."/>
            <person name="Rambo T."/>
            <person name="Currie J."/>
            <person name="Collura K."/>
            <person name="Luo M."/>
            <person name="Yang T."/>
            <person name="Ammiraju J.S.S."/>
            <person name="Engler F."/>
            <person name="Soderlund C."/>
            <person name="Wing R.A."/>
            <person name="Palmer L.E."/>
            <person name="de la Bastide M."/>
            <person name="Spiegel L."/>
            <person name="Nascimento L."/>
            <person name="Zutavern T."/>
            <person name="O'Shaughnessy A."/>
            <person name="Dike S."/>
            <person name="Dedhia N."/>
            <person name="Preston R."/>
            <person name="Balija V."/>
            <person name="McCombie W.R."/>
            <person name="Chow T."/>
            <person name="Chen H."/>
            <person name="Chung M."/>
            <person name="Chen C."/>
            <person name="Shaw J."/>
            <person name="Wu H."/>
            <person name="Hsiao K."/>
            <person name="Chao Y."/>
            <person name="Chu M."/>
            <person name="Cheng C."/>
            <person name="Hour A."/>
            <person name="Lee P."/>
            <person name="Lin S."/>
            <person name="Lin Y."/>
            <person name="Liou J."/>
            <person name="Liu S."/>
            <person name="Hsing Y."/>
            <person name="Raghuvanshi S."/>
            <person name="Mohanty A."/>
            <person name="Bharti A.K."/>
            <person name="Gaur A."/>
            <person name="Gupta V."/>
            <person name="Kumar D."/>
            <person name="Ravi V."/>
            <person name="Vij S."/>
            <person name="Kapur A."/>
            <person name="Khurana P."/>
            <person name="Khurana P."/>
            <person name="Khurana J.P."/>
            <person name="Tyagi A.K."/>
            <person name="Gaikwad K."/>
            <person name="Singh A."/>
            <person name="Dalal V."/>
            <person name="Srivastava S."/>
            <person name="Dixit A."/>
            <person name="Pal A.K."/>
            <person name="Ghazi I.A."/>
            <person name="Yadav M."/>
            <person name="Pandit A."/>
            <person name="Bhargava A."/>
            <person name="Sureshbabu K."/>
            <person name="Batra K."/>
            <person name="Sharma T.R."/>
            <person name="Mohapatra T."/>
            <person name="Singh N.K."/>
            <person name="Messing J."/>
            <person name="Nelson A.B."/>
            <person name="Fuks G."/>
            <person name="Kavchok S."/>
            <person name="Keizer G."/>
            <person name="Linton E."/>
            <person name="Llaca V."/>
            <person name="Song R."/>
            <person name="Tanyolac B."/>
            <person name="Young S."/>
            <person name="Ho-Il K."/>
            <person name="Hahn J.H."/>
            <person name="Sangsakoo G."/>
            <person name="Vanavichit A."/>
            <person name="de Mattos Luiz.A.T."/>
            <person name="Zimmer P.D."/>
            <person name="Malone G."/>
            <person name="Dellagostin O."/>
            <person name="de Oliveira A.C."/>
            <person name="Bevan M."/>
            <person name="Bancroft I."/>
            <person name="Minx P."/>
            <person name="Cordum H."/>
            <person name="Wilson R."/>
            <person name="Cheng Z."/>
            <person name="Jin W."/>
            <person name="Jiang J."/>
            <person name="Leong S.A."/>
            <person name="Iwama H."/>
            <person name="Gojobori T."/>
            <person name="Itoh T."/>
            <person name="Niimura Y."/>
            <person name="Fujii Y."/>
            <person name="Habara T."/>
            <person name="Sakai H."/>
            <person name="Sato Y."/>
            <person name="Wilson G."/>
            <person name="Kumar K."/>
            <person name="McCouch S."/>
            <person name="Juretic N."/>
            <person name="Hoen D."/>
            <person name="Wright S."/>
            <person name="Bruskiewich R."/>
            <person name="Bureau T."/>
            <person name="Miyao A."/>
            <person name="Hirochika H."/>
            <person name="Nishikawa T."/>
            <person name="Kadowaki K."/>
            <person name="Sugiura M."/>
            <person name="Burr B."/>
            <person name="Sasaki T."/>
        </authorList>
    </citation>
    <scope>NUCLEOTIDE SEQUENCE [LARGE SCALE GENOMIC DNA]</scope>
    <source>
        <strain evidence="4">cv. Nipponbare</strain>
    </source>
</reference>
<name>Q7XP30_ORYSJ</name>
<dbReference type="Proteomes" id="UP000000763">
    <property type="component" value="Chromosome 4"/>
</dbReference>
<feature type="compositionally biased region" description="Basic residues" evidence="1">
    <location>
        <begin position="127"/>
        <end position="144"/>
    </location>
</feature>
<sequence>MAKWDRNWMQKWFYVENPYSAEDDKANWLRFRRLSIAIVSKPNVEVDSTLESRLILLRKVVRRLSTRDLFRLLEDAEAEAAKMIGVITAEYARLLQRQSNGQANRVYNGELTSWANPARGDDDVGTSKKHKRVIAKGGKVRTRRATKDAVETGADDDDDGEREEVSDDDVGASLARPQDVAGAYALLSIAGAASKAGATARKKKKGVVQVAGSFSDSEASSDGTPTSPALRHPPPRKRLSSLPPASDADARTGGSASATAAASNLALQPVATNISGTNGAATLPSTSRQREGKGLAVEMTVSNIPHTVPHFVSADFASRPEIGPFIEGVCQIVSPSGVMSPAKGVRPWKVYLFGPSLRIIAPSSLPKLDWADIGFPFGRTEEDLRHKEDERRVVTDALKKANAEIDHGCSSSTTSTPCGATCRRRRSACAASTHWSSSTRETTAWCSGSL</sequence>
<evidence type="ECO:0000313" key="3">
    <source>
        <dbReference type="EMBL" id="CAE76080.1"/>
    </source>
</evidence>
<evidence type="ECO:0000313" key="2">
    <source>
        <dbReference type="EMBL" id="CAE03809.2"/>
    </source>
</evidence>
<protein>
    <submittedName>
        <fullName evidence="3">B1340F09.18 protein</fullName>
    </submittedName>
    <submittedName>
        <fullName evidence="2">OSJNBa0027H09.9 protein</fullName>
    </submittedName>
</protein>
<reference evidence="3" key="2">
    <citation type="submission" date="2003-11" db="EMBL/GenBank/DDBJ databases">
        <authorList>
            <person name="Han B."/>
            <person name="Feng Q."/>
            <person name="Huang Y.C."/>
            <person name="Li Y."/>
            <person name="Zhu J.J."/>
            <person name="Zhao Q."/>
            <person name="Hu X."/>
            <person name="Liu Y.L."/>
            <person name="Mu J."/>
            <person name="Yu Z."/>
            <person name="Chen L."/>
            <person name="Fan D.L."/>
            <person name="Weng Q.J."/>
            <person name="Zhang L."/>
            <person name="Lu Y.Q."/>
            <person name="Yu S.L."/>
            <person name="Liu X.H."/>
            <person name="Lu T.T."/>
            <person name="Zhang Y.J."/>
            <person name="Lu Y."/>
            <person name="Li C."/>
            <person name="Li T."/>
            <person name="Zhang Y."/>
            <person name="Hu H."/>
            <person name="Jia P.X."/>
            <person name="Qian Y.M."/>
            <person name="Ying K."/>
            <person name="Zhou B."/>
            <person name="Chen Z.H."/>
            <person name="Hao P."/>
            <person name="Zhang L."/>
            <person name="Wu M."/>
            <person name="Zhang R.Q."/>
            <person name="Guan J.P."/>
            <person name="Fu G."/>
            <person name="Wang S.Y."/>
            <person name="Ren S.X."/>
            <person name="Lv G."/>
            <person name="Lin W."/>
            <person name="Gu W.Q."/>
            <person name="Zhu G.F."/>
            <person name="Tu Y.F."/>
            <person name="Jia J."/>
            <person name="Yin H.F."/>
            <person name="Zhang Y."/>
            <person name="Cai Z."/>
            <person name="Chen J."/>
            <person name="Kang H."/>
            <person name="Chen X.Y."/>
            <person name="Shao C.Y."/>
            <person name="Sun Y."/>
            <person name="Hu Q.P."/>
            <person name="Zhang X.L."/>
            <person name="Zhang W."/>
            <person name="Wang L.J."/>
            <person name="Ding C.W."/>
            <person name="Sheng H.H."/>
            <person name="Gu J.L."/>
            <person name="Chen S.T."/>
            <person name="Ni L."/>
            <person name="Zhu F.H."/>
            <person name="Hong G.F."/>
        </authorList>
    </citation>
    <scope>NUCLEOTIDE SEQUENCE</scope>
</reference>
<dbReference type="AlphaFoldDB" id="Q7XP30"/>
<evidence type="ECO:0000313" key="4">
    <source>
        <dbReference type="Proteomes" id="UP000000763"/>
    </source>
</evidence>
<dbReference type="EMBL" id="BX842608">
    <property type="protein sequence ID" value="CAE76080.1"/>
    <property type="molecule type" value="Genomic_DNA"/>
</dbReference>
<organism evidence="2 4">
    <name type="scientific">Oryza sativa subsp. japonica</name>
    <name type="common">Rice</name>
    <dbReference type="NCBI Taxonomy" id="39947"/>
    <lineage>
        <taxon>Eukaryota</taxon>
        <taxon>Viridiplantae</taxon>
        <taxon>Streptophyta</taxon>
        <taxon>Embryophyta</taxon>
        <taxon>Tracheophyta</taxon>
        <taxon>Spermatophyta</taxon>
        <taxon>Magnoliopsida</taxon>
        <taxon>Liliopsida</taxon>
        <taxon>Poales</taxon>
        <taxon>Poaceae</taxon>
        <taxon>BOP clade</taxon>
        <taxon>Oryzoideae</taxon>
        <taxon>Oryzeae</taxon>
        <taxon>Oryzinae</taxon>
        <taxon>Oryza</taxon>
        <taxon>Oryza sativa</taxon>
    </lineage>
</organism>
<reference evidence="4" key="4">
    <citation type="journal article" date="2008" name="Nucleic Acids Res.">
        <title>The rice annotation project database (RAP-DB): 2008 update.</title>
        <authorList>
            <consortium name="The rice annotation project (RAP)"/>
        </authorList>
    </citation>
    <scope>GENOME REANNOTATION</scope>
    <source>
        <strain evidence="4">cv. Nipponbare</strain>
    </source>
</reference>
<feature type="compositionally biased region" description="Low complexity" evidence="1">
    <location>
        <begin position="240"/>
        <end position="257"/>
    </location>
</feature>
<proteinExistence type="predicted"/>
<dbReference type="EMBL" id="AL662964">
    <property type="protein sequence ID" value="CAE03809.2"/>
    <property type="molecule type" value="Genomic_DNA"/>
</dbReference>
<feature type="region of interest" description="Disordered" evidence="1">
    <location>
        <begin position="117"/>
        <end position="174"/>
    </location>
</feature>
<reference evidence="2" key="1">
    <citation type="journal article" date="2002" name="Nature">
        <title>Sequence and analysis of rice chromosome 4.</title>
        <authorList>
            <person name="Feng Q."/>
            <person name="Zhang Y."/>
            <person name="Hao P."/>
            <person name="Wang S."/>
            <person name="Fu G."/>
            <person name="Huang Y."/>
            <person name="Li Y."/>
            <person name="Zhu J."/>
            <person name="Liu Y."/>
            <person name="Hu X."/>
            <person name="Jia P."/>
            <person name="Zhang Y."/>
            <person name="Zhao Q."/>
            <person name="Ying K."/>
            <person name="Yu S."/>
            <person name="Tang Y."/>
            <person name="Weng Q."/>
            <person name="Zhang L."/>
            <person name="Lu Y."/>
            <person name="Mu J."/>
            <person name="Lu Y."/>
            <person name="Zhang L.S."/>
            <person name="Yu Z."/>
            <person name="Fan D."/>
            <person name="Liu X."/>
            <person name="Lu T."/>
            <person name="Li C."/>
            <person name="Wu Y."/>
            <person name="Sun T."/>
            <person name="Lei H."/>
            <person name="Li T."/>
            <person name="Hu H."/>
            <person name="Guan J."/>
            <person name="Wu M."/>
            <person name="Zhang R."/>
            <person name="Zhou B."/>
            <person name="Chen Z."/>
            <person name="Chen L."/>
            <person name="Jin Z."/>
            <person name="Wang R."/>
            <person name="Yin H."/>
            <person name="Cai Z."/>
            <person name="Ren S."/>
            <person name="Lv G."/>
            <person name="Gu W."/>
            <person name="Zhu G."/>
            <person name="Tu Y."/>
            <person name="Jia J."/>
            <person name="Zhang Y."/>
            <person name="Chen J."/>
            <person name="Kang H."/>
            <person name="Chen X."/>
            <person name="Shao C."/>
            <person name="Sun Y."/>
            <person name="Hu Q."/>
            <person name="Zhang X."/>
            <person name="Zhang W."/>
            <person name="Wang L."/>
            <person name="Ding C."/>
            <person name="Sheng H."/>
            <person name="Gu J."/>
            <person name="Chen S."/>
            <person name="Ni L."/>
            <person name="Zhu F."/>
            <person name="Chen W."/>
            <person name="Lan L."/>
            <person name="Lai Y."/>
            <person name="Cheng Z."/>
            <person name="Gu M."/>
            <person name="Jiang J."/>
            <person name="Li J."/>
            <person name="Hong G."/>
            <person name="Xue Y."/>
            <person name="Han B."/>
        </authorList>
    </citation>
    <scope>NUCLEOTIDE SEQUENCE</scope>
</reference>
<evidence type="ECO:0000256" key="1">
    <source>
        <dbReference type="SAM" id="MobiDB-lite"/>
    </source>
</evidence>
<accession>Q7XP30</accession>
<feature type="compositionally biased region" description="Acidic residues" evidence="1">
    <location>
        <begin position="153"/>
        <end position="170"/>
    </location>
</feature>